<keyword evidence="3" id="KW-1185">Reference proteome</keyword>
<proteinExistence type="predicted"/>
<feature type="compositionally biased region" description="Basic and acidic residues" evidence="1">
    <location>
        <begin position="32"/>
        <end position="43"/>
    </location>
</feature>
<sequence>MKHNTMGTTSHLSGEQQPDASRQRVGTSFGIHPEDTPRLTDETKPAGIDNILICADPTFYNGVQSGRCEFLALSFEKREIVAQDVENTLQWAMYDTWHPAIWRYGYVCGWNEEFYQYAMRKREEQAQAPKPIRHEREER</sequence>
<comment type="caution">
    <text evidence="2">The sequence shown here is derived from an EMBL/GenBank/DDBJ whole genome shotgun (WGS) entry which is preliminary data.</text>
</comment>
<dbReference type="InParanoid" id="D6TEI6"/>
<dbReference type="EMBL" id="ADVG01000001">
    <property type="protein sequence ID" value="EFH90359.1"/>
    <property type="molecule type" value="Genomic_DNA"/>
</dbReference>
<accession>D6TEI6</accession>
<reference evidence="2 3" key="1">
    <citation type="journal article" date="2011" name="Stand. Genomic Sci.">
        <title>Non-contiguous finished genome sequence and contextual data of the filamentous soil bacterium Ktedonobacter racemifer type strain (SOSP1-21).</title>
        <authorList>
            <person name="Chang Y.J."/>
            <person name="Land M."/>
            <person name="Hauser L."/>
            <person name="Chertkov O."/>
            <person name="Del Rio T.G."/>
            <person name="Nolan M."/>
            <person name="Copeland A."/>
            <person name="Tice H."/>
            <person name="Cheng J.F."/>
            <person name="Lucas S."/>
            <person name="Han C."/>
            <person name="Goodwin L."/>
            <person name="Pitluck S."/>
            <person name="Ivanova N."/>
            <person name="Ovchinikova G."/>
            <person name="Pati A."/>
            <person name="Chen A."/>
            <person name="Palaniappan K."/>
            <person name="Mavromatis K."/>
            <person name="Liolios K."/>
            <person name="Brettin T."/>
            <person name="Fiebig A."/>
            <person name="Rohde M."/>
            <person name="Abt B."/>
            <person name="Goker M."/>
            <person name="Detter J.C."/>
            <person name="Woyke T."/>
            <person name="Bristow J."/>
            <person name="Eisen J.A."/>
            <person name="Markowitz V."/>
            <person name="Hugenholtz P."/>
            <person name="Kyrpides N.C."/>
            <person name="Klenk H.P."/>
            <person name="Lapidus A."/>
        </authorList>
    </citation>
    <scope>NUCLEOTIDE SEQUENCE [LARGE SCALE GENOMIC DNA]</scope>
    <source>
        <strain evidence="3">DSM 44963</strain>
    </source>
</reference>
<dbReference type="RefSeq" id="WP_007907674.1">
    <property type="nucleotide sequence ID" value="NZ_ADVG01000001.1"/>
</dbReference>
<dbReference type="Proteomes" id="UP000004508">
    <property type="component" value="Unassembled WGS sequence"/>
</dbReference>
<name>D6TEI6_KTERA</name>
<feature type="region of interest" description="Disordered" evidence="1">
    <location>
        <begin position="1"/>
        <end position="43"/>
    </location>
</feature>
<evidence type="ECO:0000256" key="1">
    <source>
        <dbReference type="SAM" id="MobiDB-lite"/>
    </source>
</evidence>
<feature type="compositionally biased region" description="Polar residues" evidence="1">
    <location>
        <begin position="1"/>
        <end position="26"/>
    </location>
</feature>
<gene>
    <name evidence="2" type="ORF">Krac_11978</name>
</gene>
<dbReference type="STRING" id="485913.Krac_11978"/>
<evidence type="ECO:0000313" key="2">
    <source>
        <dbReference type="EMBL" id="EFH90359.1"/>
    </source>
</evidence>
<evidence type="ECO:0000313" key="3">
    <source>
        <dbReference type="Proteomes" id="UP000004508"/>
    </source>
</evidence>
<dbReference type="AlphaFoldDB" id="D6TEI6"/>
<protein>
    <submittedName>
        <fullName evidence="2">Uncharacterized protein</fullName>
    </submittedName>
</protein>
<organism evidence="2 3">
    <name type="scientific">Ktedonobacter racemifer DSM 44963</name>
    <dbReference type="NCBI Taxonomy" id="485913"/>
    <lineage>
        <taxon>Bacteria</taxon>
        <taxon>Bacillati</taxon>
        <taxon>Chloroflexota</taxon>
        <taxon>Ktedonobacteria</taxon>
        <taxon>Ktedonobacterales</taxon>
        <taxon>Ktedonobacteraceae</taxon>
        <taxon>Ktedonobacter</taxon>
    </lineage>
</organism>